<organism evidence="3 4">
    <name type="scientific">Porphyromonas endodontalis (strain ATCC 35406 / DSM 24491 / JCM 8526 / CCUG 16442 / BCRC 14492 / NCTC 13058 / HG 370)</name>
    <name type="common">Bacteroides endodontalis</name>
    <dbReference type="NCBI Taxonomy" id="553175"/>
    <lineage>
        <taxon>Bacteria</taxon>
        <taxon>Pseudomonadati</taxon>
        <taxon>Bacteroidota</taxon>
        <taxon>Bacteroidia</taxon>
        <taxon>Bacteroidales</taxon>
        <taxon>Porphyromonadaceae</taxon>
        <taxon>Porphyromonas</taxon>
    </lineage>
</organism>
<keyword evidence="4" id="KW-1185">Reference proteome</keyword>
<evidence type="ECO:0000259" key="2">
    <source>
        <dbReference type="Pfam" id="PF13568"/>
    </source>
</evidence>
<dbReference type="EMBL" id="ACNN01000037">
    <property type="protein sequence ID" value="EEN81876.1"/>
    <property type="molecule type" value="Genomic_DNA"/>
</dbReference>
<dbReference type="RefSeq" id="WP_004335409.1">
    <property type="nucleotide sequence ID" value="NZ_ACNN01000037.1"/>
</dbReference>
<protein>
    <recommendedName>
        <fullName evidence="2">Outer membrane protein beta-barrel domain-containing protein</fullName>
    </recommendedName>
</protein>
<name>C3JD51_POREA</name>
<comment type="caution">
    <text evidence="3">The sequence shown here is derived from an EMBL/GenBank/DDBJ whole genome shotgun (WGS) entry which is preliminary data.</text>
</comment>
<evidence type="ECO:0000313" key="4">
    <source>
        <dbReference type="Proteomes" id="UP000004295"/>
    </source>
</evidence>
<dbReference type="eggNOG" id="ENOG5032ERD">
    <property type="taxonomic scope" value="Bacteria"/>
</dbReference>
<proteinExistence type="predicted"/>
<keyword evidence="1" id="KW-0732">Signal</keyword>
<feature type="signal peptide" evidence="1">
    <location>
        <begin position="1"/>
        <end position="20"/>
    </location>
</feature>
<dbReference type="InterPro" id="IPR025665">
    <property type="entry name" value="Beta-barrel_OMP_2"/>
</dbReference>
<dbReference type="STRING" id="553175.POREN0001_0040"/>
<accession>C3JD51</accession>
<reference evidence="3 4" key="1">
    <citation type="submission" date="2009-04" db="EMBL/GenBank/DDBJ databases">
        <authorList>
            <person name="Sebastian Y."/>
            <person name="Madupu R."/>
            <person name="Durkin A.S."/>
            <person name="Torralba M."/>
            <person name="Methe B."/>
            <person name="Sutton G.G."/>
            <person name="Strausberg R.L."/>
            <person name="Nelson K.E."/>
        </authorList>
    </citation>
    <scope>NUCLEOTIDE SEQUENCE [LARGE SCALE GENOMIC DNA]</scope>
    <source>
        <strain evidence="4">ATCC 35406 / BCRC 14492 / JCM 8526 / NCTC 13058 / HG 370</strain>
    </source>
</reference>
<feature type="chain" id="PRO_5002928075" description="Outer membrane protein beta-barrel domain-containing protein" evidence="1">
    <location>
        <begin position="21"/>
        <end position="231"/>
    </location>
</feature>
<gene>
    <name evidence="3" type="ORF">POREN0001_0040</name>
</gene>
<dbReference type="Pfam" id="PF13568">
    <property type="entry name" value="OMP_b-brl_2"/>
    <property type="match status" value="1"/>
</dbReference>
<sequence length="231" mass="25170">MKKLLVSLAVALFCTATASAQMFNLRVEAGPVFSFSSLVEHGTKVLSAGTKVGYHAGAFADISLTKGLYASTGLSFEMKGSRDHSYLDGKTLKVNKEALNEITMHYLQIPVNVGYRLSLTPSIRFAVQTGPYFAVALGGTQKTKSKITGAVKSFNIFKEGVFGLDKANRFDVGWGASAMLYLGSIYGTICGSNRSVRNCRSDKGIVTEELYHSYRTWLLLLKHLACRENSL</sequence>
<dbReference type="AlphaFoldDB" id="C3JD51"/>
<evidence type="ECO:0000256" key="1">
    <source>
        <dbReference type="SAM" id="SignalP"/>
    </source>
</evidence>
<evidence type="ECO:0000313" key="3">
    <source>
        <dbReference type="EMBL" id="EEN81876.1"/>
    </source>
</evidence>
<dbReference type="Proteomes" id="UP000004295">
    <property type="component" value="Unassembled WGS sequence"/>
</dbReference>
<feature type="domain" description="Outer membrane protein beta-barrel" evidence="2">
    <location>
        <begin position="21"/>
        <end position="182"/>
    </location>
</feature>